<dbReference type="FunFam" id="2.40.10.10:FF:000068">
    <property type="entry name" value="transmembrane protease serine 2"/>
    <property type="match status" value="1"/>
</dbReference>
<accession>A0A482VB96</accession>
<dbReference type="AlphaFoldDB" id="A0A482VB96"/>
<comment type="caution">
    <text evidence="3">The sequence shown here is derived from an EMBL/GenBank/DDBJ whole genome shotgun (WGS) entry which is preliminary data.</text>
</comment>
<dbReference type="CDD" id="cd00190">
    <property type="entry name" value="Tryp_SPc"/>
    <property type="match status" value="1"/>
</dbReference>
<dbReference type="PROSITE" id="PS50240">
    <property type="entry name" value="TRYPSIN_DOM"/>
    <property type="match status" value="1"/>
</dbReference>
<feature type="domain" description="Peptidase S1" evidence="2">
    <location>
        <begin position="10"/>
        <end position="240"/>
    </location>
</feature>
<keyword evidence="4" id="KW-1185">Reference proteome</keyword>
<dbReference type="SUPFAM" id="SSF50494">
    <property type="entry name" value="Trypsin-like serine proteases"/>
    <property type="match status" value="1"/>
</dbReference>
<dbReference type="PROSITE" id="PS00134">
    <property type="entry name" value="TRYPSIN_HIS"/>
    <property type="match status" value="1"/>
</dbReference>
<dbReference type="InterPro" id="IPR018114">
    <property type="entry name" value="TRYPSIN_HIS"/>
</dbReference>
<name>A0A482VB96_ASBVE</name>
<evidence type="ECO:0000313" key="4">
    <source>
        <dbReference type="Proteomes" id="UP000292052"/>
    </source>
</evidence>
<dbReference type="PRINTS" id="PR00722">
    <property type="entry name" value="CHYMOTRYPSIN"/>
</dbReference>
<dbReference type="EMBL" id="QDEB01118183">
    <property type="protein sequence ID" value="RZB40525.1"/>
    <property type="molecule type" value="Genomic_DNA"/>
</dbReference>
<dbReference type="Proteomes" id="UP000292052">
    <property type="component" value="Unassembled WGS sequence"/>
</dbReference>
<dbReference type="InterPro" id="IPR051333">
    <property type="entry name" value="CLIP_Serine_Protease"/>
</dbReference>
<dbReference type="SMART" id="SM00020">
    <property type="entry name" value="Tryp_SPc"/>
    <property type="match status" value="1"/>
</dbReference>
<dbReference type="InterPro" id="IPR009003">
    <property type="entry name" value="Peptidase_S1_PA"/>
</dbReference>
<dbReference type="PANTHER" id="PTHR24260">
    <property type="match status" value="1"/>
</dbReference>
<evidence type="ECO:0000313" key="3">
    <source>
        <dbReference type="EMBL" id="RZB40525.1"/>
    </source>
</evidence>
<evidence type="ECO:0000259" key="2">
    <source>
        <dbReference type="PROSITE" id="PS50240"/>
    </source>
</evidence>
<dbReference type="STRING" id="1661398.A0A482VB96"/>
<dbReference type="InterPro" id="IPR001254">
    <property type="entry name" value="Trypsin_dom"/>
</dbReference>
<evidence type="ECO:0000256" key="1">
    <source>
        <dbReference type="ARBA" id="ARBA00023157"/>
    </source>
</evidence>
<dbReference type="InterPro" id="IPR001314">
    <property type="entry name" value="Peptidase_S1A"/>
</dbReference>
<keyword evidence="1" id="KW-1015">Disulfide bond</keyword>
<proteinExistence type="predicted"/>
<dbReference type="GO" id="GO:0004252">
    <property type="term" value="F:serine-type endopeptidase activity"/>
    <property type="evidence" value="ECO:0007669"/>
    <property type="project" value="InterPro"/>
</dbReference>
<reference evidence="3 4" key="1">
    <citation type="submission" date="2017-03" db="EMBL/GenBank/DDBJ databases">
        <title>Genome of the blue death feigning beetle - Asbolus verrucosus.</title>
        <authorList>
            <person name="Rider S.D."/>
        </authorList>
    </citation>
    <scope>NUCLEOTIDE SEQUENCE [LARGE SCALE GENOMIC DNA]</scope>
    <source>
        <strain evidence="3">Butters</strain>
        <tissue evidence="3">Head and leg muscle</tissue>
    </source>
</reference>
<dbReference type="OrthoDB" id="5597713at2759"/>
<dbReference type="GO" id="GO:0006508">
    <property type="term" value="P:proteolysis"/>
    <property type="evidence" value="ECO:0007669"/>
    <property type="project" value="InterPro"/>
</dbReference>
<dbReference type="Gene3D" id="2.40.10.10">
    <property type="entry name" value="Trypsin-like serine proteases"/>
    <property type="match status" value="1"/>
</dbReference>
<dbReference type="PANTHER" id="PTHR24260:SF136">
    <property type="entry name" value="GH08193P-RELATED"/>
    <property type="match status" value="1"/>
</dbReference>
<feature type="non-terminal residue" evidence="3">
    <location>
        <position position="1"/>
    </location>
</feature>
<protein>
    <submittedName>
        <fullName evidence="3">Brachyurin</fullName>
    </submittedName>
</protein>
<dbReference type="InterPro" id="IPR043504">
    <property type="entry name" value="Peptidase_S1_PA_chymotrypsin"/>
</dbReference>
<dbReference type="Pfam" id="PF00089">
    <property type="entry name" value="Trypsin"/>
    <property type="match status" value="1"/>
</dbReference>
<organism evidence="3 4">
    <name type="scientific">Asbolus verrucosus</name>
    <name type="common">Desert ironclad beetle</name>
    <dbReference type="NCBI Taxonomy" id="1661398"/>
    <lineage>
        <taxon>Eukaryota</taxon>
        <taxon>Metazoa</taxon>
        <taxon>Ecdysozoa</taxon>
        <taxon>Arthropoda</taxon>
        <taxon>Hexapoda</taxon>
        <taxon>Insecta</taxon>
        <taxon>Pterygota</taxon>
        <taxon>Neoptera</taxon>
        <taxon>Endopterygota</taxon>
        <taxon>Coleoptera</taxon>
        <taxon>Polyphaga</taxon>
        <taxon>Cucujiformia</taxon>
        <taxon>Tenebrionidae</taxon>
        <taxon>Pimeliinae</taxon>
        <taxon>Asbolus</taxon>
    </lineage>
</organism>
<gene>
    <name evidence="3" type="ORF">BDFB_012521</name>
</gene>
<sequence>RKLHQHNVRIIGGNPADIAEFPFAAAIYTTTNDGRYFCGGAIIHRQWILTAAHCVIGAVSFSIQVGSNSLKKEDNNRLTISATASIPHPDFDKETFTNNIGLINLPETLRFNDYINGIALPSAAVPDNTITTAIGWGQTDDEISGPVDDLNKVILVTLANEHCKYTYGDQITENMVCADGLYNEGTCIGDIGGPLIQYQNGEAVHIATASFLSFNGCESIDPSGFTRTFSYLDWIKNVTNIE</sequence>